<evidence type="ECO:0000256" key="2">
    <source>
        <dbReference type="ARBA" id="ARBA00022801"/>
    </source>
</evidence>
<dbReference type="InterPro" id="IPR020476">
    <property type="entry name" value="Nudix_hydrolase"/>
</dbReference>
<sequence>MPITNEHIRATVDSYLHVHPGERKSLALVLDLLEQGVELASRKEFRGHVTAGVVLIGADGRVLQIRHVALDKWLFPGGHVEAEDTTLADAALRELVEETGIDGANVVLTGELPAHIDVHPIPANINKNEPDHWHIDFRFLFRTTSDIGNLQTEDVDDFCWRSRGAISDGELRAHIEAALKPATA</sequence>
<dbReference type="Pfam" id="PF00293">
    <property type="entry name" value="NUDIX"/>
    <property type="match status" value="1"/>
</dbReference>
<evidence type="ECO:0000313" key="4">
    <source>
        <dbReference type="EMBL" id="GAA4947080.1"/>
    </source>
</evidence>
<name>A0ABP9GLJ5_9ACTN</name>
<reference evidence="5" key="1">
    <citation type="journal article" date="2019" name="Int. J. Syst. Evol. Microbiol.">
        <title>The Global Catalogue of Microorganisms (GCM) 10K type strain sequencing project: providing services to taxonomists for standard genome sequencing and annotation.</title>
        <authorList>
            <consortium name="The Broad Institute Genomics Platform"/>
            <consortium name="The Broad Institute Genome Sequencing Center for Infectious Disease"/>
            <person name="Wu L."/>
            <person name="Ma J."/>
        </authorList>
    </citation>
    <scope>NUCLEOTIDE SEQUENCE [LARGE SCALE GENOMIC DNA]</scope>
    <source>
        <strain evidence="5">JCM 17986</strain>
    </source>
</reference>
<proteinExistence type="inferred from homology"/>
<dbReference type="PANTHER" id="PTHR43736:SF1">
    <property type="entry name" value="DIHYDRONEOPTERIN TRIPHOSPHATE DIPHOSPHATASE"/>
    <property type="match status" value="1"/>
</dbReference>
<keyword evidence="5" id="KW-1185">Reference proteome</keyword>
<feature type="domain" description="Nudix hydrolase" evidence="3">
    <location>
        <begin position="46"/>
        <end position="184"/>
    </location>
</feature>
<comment type="similarity">
    <text evidence="1">Belongs to the Nudix hydrolase family.</text>
</comment>
<evidence type="ECO:0000313" key="5">
    <source>
        <dbReference type="Proteomes" id="UP001500466"/>
    </source>
</evidence>
<accession>A0ABP9GLJ5</accession>
<gene>
    <name evidence="4" type="ORF">GCM10023205_03700</name>
</gene>
<dbReference type="Gene3D" id="3.90.79.10">
    <property type="entry name" value="Nucleoside Triphosphate Pyrophosphohydrolase"/>
    <property type="match status" value="1"/>
</dbReference>
<protein>
    <recommendedName>
        <fullName evidence="3">Nudix hydrolase domain-containing protein</fullName>
    </recommendedName>
</protein>
<dbReference type="Proteomes" id="UP001500466">
    <property type="component" value="Unassembled WGS sequence"/>
</dbReference>
<dbReference type="RefSeq" id="WP_345673423.1">
    <property type="nucleotide sequence ID" value="NZ_BAABHS010000001.1"/>
</dbReference>
<comment type="caution">
    <text evidence="4">The sequence shown here is derived from an EMBL/GenBank/DDBJ whole genome shotgun (WGS) entry which is preliminary data.</text>
</comment>
<dbReference type="PANTHER" id="PTHR43736">
    <property type="entry name" value="ADP-RIBOSE PYROPHOSPHATASE"/>
    <property type="match status" value="1"/>
</dbReference>
<dbReference type="PRINTS" id="PR00502">
    <property type="entry name" value="NUDIXFAMILY"/>
</dbReference>
<evidence type="ECO:0000259" key="3">
    <source>
        <dbReference type="PROSITE" id="PS51462"/>
    </source>
</evidence>
<organism evidence="4 5">
    <name type="scientific">Yinghuangia aomiensis</name>
    <dbReference type="NCBI Taxonomy" id="676205"/>
    <lineage>
        <taxon>Bacteria</taxon>
        <taxon>Bacillati</taxon>
        <taxon>Actinomycetota</taxon>
        <taxon>Actinomycetes</taxon>
        <taxon>Kitasatosporales</taxon>
        <taxon>Streptomycetaceae</taxon>
        <taxon>Yinghuangia</taxon>
    </lineage>
</organism>
<dbReference type="EMBL" id="BAABHS010000001">
    <property type="protein sequence ID" value="GAA4947080.1"/>
    <property type="molecule type" value="Genomic_DNA"/>
</dbReference>
<dbReference type="PROSITE" id="PS51462">
    <property type="entry name" value="NUDIX"/>
    <property type="match status" value="1"/>
</dbReference>
<evidence type="ECO:0000256" key="1">
    <source>
        <dbReference type="ARBA" id="ARBA00005582"/>
    </source>
</evidence>
<keyword evidence="2" id="KW-0378">Hydrolase</keyword>
<dbReference type="InterPro" id="IPR000086">
    <property type="entry name" value="NUDIX_hydrolase_dom"/>
</dbReference>
<dbReference type="InterPro" id="IPR015797">
    <property type="entry name" value="NUDIX_hydrolase-like_dom_sf"/>
</dbReference>
<dbReference type="CDD" id="cd03674">
    <property type="entry name" value="NUDIX_Hydrolase"/>
    <property type="match status" value="1"/>
</dbReference>
<dbReference type="SUPFAM" id="SSF55811">
    <property type="entry name" value="Nudix"/>
    <property type="match status" value="1"/>
</dbReference>